<evidence type="ECO:0000313" key="7">
    <source>
        <dbReference type="EMBL" id="KAF2794865.1"/>
    </source>
</evidence>
<proteinExistence type="inferred from homology"/>
<protein>
    <submittedName>
        <fullName evidence="7">GroES-like protein</fullName>
    </submittedName>
</protein>
<evidence type="ECO:0000256" key="5">
    <source>
        <dbReference type="ARBA" id="ARBA00023002"/>
    </source>
</evidence>
<evidence type="ECO:0000256" key="3">
    <source>
        <dbReference type="ARBA" id="ARBA00022723"/>
    </source>
</evidence>
<comment type="similarity">
    <text evidence="2">Belongs to the zinc-containing alcohol dehydrogenase family.</text>
</comment>
<accession>A0A6A6XG28</accession>
<dbReference type="Pfam" id="PF00107">
    <property type="entry name" value="ADH_zinc_N"/>
    <property type="match status" value="1"/>
</dbReference>
<dbReference type="SMART" id="SM00829">
    <property type="entry name" value="PKS_ER"/>
    <property type="match status" value="1"/>
</dbReference>
<dbReference type="Proteomes" id="UP000799757">
    <property type="component" value="Unassembled WGS sequence"/>
</dbReference>
<dbReference type="EMBL" id="MU001877">
    <property type="protein sequence ID" value="KAF2794865.1"/>
    <property type="molecule type" value="Genomic_DNA"/>
</dbReference>
<dbReference type="PANTHER" id="PTHR42940:SF8">
    <property type="entry name" value="VACUOLAR PROTEIN SORTING-ASSOCIATED PROTEIN 11"/>
    <property type="match status" value="1"/>
</dbReference>
<dbReference type="Pfam" id="PF08240">
    <property type="entry name" value="ADH_N"/>
    <property type="match status" value="1"/>
</dbReference>
<keyword evidence="8" id="KW-1185">Reference proteome</keyword>
<dbReference type="InterPro" id="IPR013154">
    <property type="entry name" value="ADH-like_N"/>
</dbReference>
<feature type="domain" description="Enoyl reductase (ER)" evidence="6">
    <location>
        <begin position="13"/>
        <end position="353"/>
    </location>
</feature>
<dbReference type="Gene3D" id="3.90.180.10">
    <property type="entry name" value="Medium-chain alcohol dehydrogenases, catalytic domain"/>
    <property type="match status" value="1"/>
</dbReference>
<evidence type="ECO:0000313" key="8">
    <source>
        <dbReference type="Proteomes" id="UP000799757"/>
    </source>
</evidence>
<gene>
    <name evidence="7" type="ORF">K505DRAFT_407280</name>
</gene>
<evidence type="ECO:0000259" key="6">
    <source>
        <dbReference type="SMART" id="SM00829"/>
    </source>
</evidence>
<dbReference type="AlphaFoldDB" id="A0A6A6XG28"/>
<organism evidence="7 8">
    <name type="scientific">Melanomma pulvis-pyrius CBS 109.77</name>
    <dbReference type="NCBI Taxonomy" id="1314802"/>
    <lineage>
        <taxon>Eukaryota</taxon>
        <taxon>Fungi</taxon>
        <taxon>Dikarya</taxon>
        <taxon>Ascomycota</taxon>
        <taxon>Pezizomycotina</taxon>
        <taxon>Dothideomycetes</taxon>
        <taxon>Pleosporomycetidae</taxon>
        <taxon>Pleosporales</taxon>
        <taxon>Melanommataceae</taxon>
        <taxon>Melanomma</taxon>
    </lineage>
</organism>
<dbReference type="CDD" id="cd08297">
    <property type="entry name" value="CAD3"/>
    <property type="match status" value="1"/>
</dbReference>
<dbReference type="InterPro" id="IPR020843">
    <property type="entry name" value="ER"/>
</dbReference>
<dbReference type="Gene3D" id="3.40.50.720">
    <property type="entry name" value="NAD(P)-binding Rossmann-like Domain"/>
    <property type="match status" value="1"/>
</dbReference>
<dbReference type="InterPro" id="IPR011032">
    <property type="entry name" value="GroES-like_sf"/>
</dbReference>
<dbReference type="GO" id="GO:0005737">
    <property type="term" value="C:cytoplasm"/>
    <property type="evidence" value="ECO:0007669"/>
    <property type="project" value="TreeGrafter"/>
</dbReference>
<dbReference type="SUPFAM" id="SSF51735">
    <property type="entry name" value="NAD(P)-binding Rossmann-fold domains"/>
    <property type="match status" value="1"/>
</dbReference>
<evidence type="ECO:0000256" key="4">
    <source>
        <dbReference type="ARBA" id="ARBA00022833"/>
    </source>
</evidence>
<reference evidence="7" key="1">
    <citation type="journal article" date="2020" name="Stud. Mycol.">
        <title>101 Dothideomycetes genomes: a test case for predicting lifestyles and emergence of pathogens.</title>
        <authorList>
            <person name="Haridas S."/>
            <person name="Albert R."/>
            <person name="Binder M."/>
            <person name="Bloem J."/>
            <person name="Labutti K."/>
            <person name="Salamov A."/>
            <person name="Andreopoulos B."/>
            <person name="Baker S."/>
            <person name="Barry K."/>
            <person name="Bills G."/>
            <person name="Bluhm B."/>
            <person name="Cannon C."/>
            <person name="Castanera R."/>
            <person name="Culley D."/>
            <person name="Daum C."/>
            <person name="Ezra D."/>
            <person name="Gonzalez J."/>
            <person name="Henrissat B."/>
            <person name="Kuo A."/>
            <person name="Liang C."/>
            <person name="Lipzen A."/>
            <person name="Lutzoni F."/>
            <person name="Magnuson J."/>
            <person name="Mondo S."/>
            <person name="Nolan M."/>
            <person name="Ohm R."/>
            <person name="Pangilinan J."/>
            <person name="Park H.-J."/>
            <person name="Ramirez L."/>
            <person name="Alfaro M."/>
            <person name="Sun H."/>
            <person name="Tritt A."/>
            <person name="Yoshinaga Y."/>
            <person name="Zwiers L.-H."/>
            <person name="Turgeon B."/>
            <person name="Goodwin S."/>
            <person name="Spatafora J."/>
            <person name="Crous P."/>
            <person name="Grigoriev I."/>
        </authorList>
    </citation>
    <scope>NUCLEOTIDE SEQUENCE</scope>
    <source>
        <strain evidence="7">CBS 109.77</strain>
    </source>
</reference>
<dbReference type="InterPro" id="IPR036291">
    <property type="entry name" value="NAD(P)-bd_dom_sf"/>
</dbReference>
<keyword evidence="5" id="KW-0560">Oxidoreductase</keyword>
<dbReference type="GO" id="GO:0046872">
    <property type="term" value="F:metal ion binding"/>
    <property type="evidence" value="ECO:0007669"/>
    <property type="project" value="UniProtKB-KW"/>
</dbReference>
<evidence type="ECO:0000256" key="2">
    <source>
        <dbReference type="ARBA" id="ARBA00008072"/>
    </source>
</evidence>
<dbReference type="InterPro" id="IPR013149">
    <property type="entry name" value="ADH-like_C"/>
</dbReference>
<comment type="cofactor">
    <cofactor evidence="1">
        <name>Zn(2+)</name>
        <dbReference type="ChEBI" id="CHEBI:29105"/>
    </cofactor>
</comment>
<sequence length="357" mass="38856">MASKQMRAAQIIEFNKPYQLCERPVPLCGGQDLLVQIYAAGYCHSDLQVLHGQFAANLPLIPSHEPAGKIVQVGARVKGSWKVGDRVGVLNFKNACRDCVGCRQNLRRTGQTDPRFCRERKTAGFKHDGAFAEFMLADPATTVHLPEKVSFEQGAPLMCAGATVWGALHKLKPEVKPGETVAIVGIGGLGQLGIQFAKAIGYRTVAIDNRLEGRQLAMDVSEHLKPDLVIDSAAADAHDKILDFTSGEGLAGVVVCTDSVQANAWSLQQLGNGGVMVPVGLPKDRWQFDSEAMVFRELTIRGVYVASTEGVEEMLKLVAEHNISSHISTLDFNKIPSIVERYTDKSMKGRLVVRISH</sequence>
<name>A0A6A6XG28_9PLEO</name>
<keyword evidence="4" id="KW-0862">Zinc</keyword>
<dbReference type="SUPFAM" id="SSF50129">
    <property type="entry name" value="GroES-like"/>
    <property type="match status" value="1"/>
</dbReference>
<dbReference type="OrthoDB" id="1879366at2759"/>
<dbReference type="GO" id="GO:0004022">
    <property type="term" value="F:alcohol dehydrogenase (NAD+) activity"/>
    <property type="evidence" value="ECO:0007669"/>
    <property type="project" value="TreeGrafter"/>
</dbReference>
<dbReference type="PANTHER" id="PTHR42940">
    <property type="entry name" value="ALCOHOL DEHYDROGENASE 1-RELATED"/>
    <property type="match status" value="1"/>
</dbReference>
<evidence type="ECO:0000256" key="1">
    <source>
        <dbReference type="ARBA" id="ARBA00001947"/>
    </source>
</evidence>
<keyword evidence="3" id="KW-0479">Metal-binding</keyword>